<dbReference type="Proteomes" id="UP001328107">
    <property type="component" value="Unassembled WGS sequence"/>
</dbReference>
<feature type="transmembrane region" description="Helical" evidence="5">
    <location>
        <begin position="16"/>
        <end position="35"/>
    </location>
</feature>
<keyword evidence="3 5" id="KW-1133">Transmembrane helix</keyword>
<evidence type="ECO:0000256" key="3">
    <source>
        <dbReference type="ARBA" id="ARBA00022989"/>
    </source>
</evidence>
<comment type="subcellular location">
    <subcellularLocation>
        <location evidence="1">Membrane</location>
        <topology evidence="1">Multi-pass membrane protein</topology>
    </subcellularLocation>
</comment>
<dbReference type="AlphaFoldDB" id="A0AAN5C841"/>
<sequence length="272" mass="31945">MIVYKYISVIRLKNNMYYLIFLNPISSFCCFFGMASPRNAAFMYGVILSYHMLALRIALDVMFNINGGRVTLSKMLTMNNERIRFTFFPFCLFSRCMPSFAPTVTNIARFEMIVSQTCIVRIVLMIINICVYREIGTLNHFWFFVSHAVSVVSSCIALYFSYAISAVNRENSKKFRFQYLFMMVDWSQTLLTFQKTGLDILSWANLYPKFIFPSQFVEVTHFGESIYLLFFIYSLEVLIMSALITYLLRPSVSFIFDRYTGLRTWRELWTMG</sequence>
<keyword evidence="4 5" id="KW-0472">Membrane</keyword>
<feature type="non-terminal residue" evidence="6">
    <location>
        <position position="272"/>
    </location>
</feature>
<dbReference type="Pfam" id="PF03619">
    <property type="entry name" value="Solute_trans_a"/>
    <property type="match status" value="1"/>
</dbReference>
<dbReference type="PANTHER" id="PTHR23423">
    <property type="entry name" value="ORGANIC SOLUTE TRANSPORTER-RELATED"/>
    <property type="match status" value="1"/>
</dbReference>
<dbReference type="GO" id="GO:0016020">
    <property type="term" value="C:membrane"/>
    <property type="evidence" value="ECO:0007669"/>
    <property type="project" value="UniProtKB-SubCell"/>
</dbReference>
<evidence type="ECO:0000256" key="5">
    <source>
        <dbReference type="SAM" id="Phobius"/>
    </source>
</evidence>
<keyword evidence="7" id="KW-1185">Reference proteome</keyword>
<comment type="caution">
    <text evidence="6">The sequence shown here is derived from an EMBL/GenBank/DDBJ whole genome shotgun (WGS) entry which is preliminary data.</text>
</comment>
<reference evidence="7" key="1">
    <citation type="submission" date="2022-10" db="EMBL/GenBank/DDBJ databases">
        <title>Genome assembly of Pristionchus species.</title>
        <authorList>
            <person name="Yoshida K."/>
            <person name="Sommer R.J."/>
        </authorList>
    </citation>
    <scope>NUCLEOTIDE SEQUENCE [LARGE SCALE GENOMIC DNA]</scope>
    <source>
        <strain evidence="7">RS5460</strain>
    </source>
</reference>
<protein>
    <submittedName>
        <fullName evidence="6">Uncharacterized protein</fullName>
    </submittedName>
</protein>
<gene>
    <name evidence="6" type="ORF">PMAYCL1PPCAC_02614</name>
</gene>
<proteinExistence type="predicted"/>
<dbReference type="InterPro" id="IPR005178">
    <property type="entry name" value="Ostalpha/TMEM184C"/>
</dbReference>
<keyword evidence="2 5" id="KW-0812">Transmembrane</keyword>
<evidence type="ECO:0000256" key="4">
    <source>
        <dbReference type="ARBA" id="ARBA00023136"/>
    </source>
</evidence>
<organism evidence="6 7">
    <name type="scientific">Pristionchus mayeri</name>
    <dbReference type="NCBI Taxonomy" id="1317129"/>
    <lineage>
        <taxon>Eukaryota</taxon>
        <taxon>Metazoa</taxon>
        <taxon>Ecdysozoa</taxon>
        <taxon>Nematoda</taxon>
        <taxon>Chromadorea</taxon>
        <taxon>Rhabditida</taxon>
        <taxon>Rhabditina</taxon>
        <taxon>Diplogasteromorpha</taxon>
        <taxon>Diplogasteroidea</taxon>
        <taxon>Neodiplogasteridae</taxon>
        <taxon>Pristionchus</taxon>
    </lineage>
</organism>
<dbReference type="EMBL" id="BTRK01000001">
    <property type="protein sequence ID" value="GMR32419.1"/>
    <property type="molecule type" value="Genomic_DNA"/>
</dbReference>
<evidence type="ECO:0000256" key="1">
    <source>
        <dbReference type="ARBA" id="ARBA00004141"/>
    </source>
</evidence>
<evidence type="ECO:0000256" key="2">
    <source>
        <dbReference type="ARBA" id="ARBA00022692"/>
    </source>
</evidence>
<evidence type="ECO:0000313" key="6">
    <source>
        <dbReference type="EMBL" id="GMR32419.1"/>
    </source>
</evidence>
<accession>A0AAN5C841</accession>
<feature type="transmembrane region" description="Helical" evidence="5">
    <location>
        <begin position="41"/>
        <end position="63"/>
    </location>
</feature>
<feature type="transmembrane region" description="Helical" evidence="5">
    <location>
        <begin position="141"/>
        <end position="164"/>
    </location>
</feature>
<feature type="transmembrane region" description="Helical" evidence="5">
    <location>
        <begin position="83"/>
        <end position="101"/>
    </location>
</feature>
<evidence type="ECO:0000313" key="7">
    <source>
        <dbReference type="Proteomes" id="UP001328107"/>
    </source>
</evidence>
<feature type="transmembrane region" description="Helical" evidence="5">
    <location>
        <begin position="226"/>
        <end position="248"/>
    </location>
</feature>
<name>A0AAN5C841_9BILA</name>
<feature type="transmembrane region" description="Helical" evidence="5">
    <location>
        <begin position="113"/>
        <end position="132"/>
    </location>
</feature>